<evidence type="ECO:0000256" key="1">
    <source>
        <dbReference type="SAM" id="MobiDB-lite"/>
    </source>
</evidence>
<dbReference type="AlphaFoldDB" id="W2HMN7"/>
<protein>
    <submittedName>
        <fullName evidence="2">Uncharacterized protein</fullName>
    </submittedName>
</protein>
<organism evidence="2">
    <name type="scientific">Phytophthora nicotianae</name>
    <name type="common">Potato buckeye rot agent</name>
    <name type="synonym">Phytophthora parasitica</name>
    <dbReference type="NCBI Taxonomy" id="4792"/>
    <lineage>
        <taxon>Eukaryota</taxon>
        <taxon>Sar</taxon>
        <taxon>Stramenopiles</taxon>
        <taxon>Oomycota</taxon>
        <taxon>Peronosporomycetes</taxon>
        <taxon>Peronosporales</taxon>
        <taxon>Peronosporaceae</taxon>
        <taxon>Phytophthora</taxon>
    </lineage>
</organism>
<proteinExistence type="predicted"/>
<accession>W2HMN7</accession>
<gene>
    <name evidence="2" type="ORF">L915_00800</name>
</gene>
<sequence>MNKEAGDEGLPVETLALQTRSETGGAEDLQTGNQETDEVPTNSLEKLQIDGEVVGGGRWRELQTNSTVGVEKLQTDSVGMQTKNVEVEADEVPVPHPRIDGEHEGGIRLLD</sequence>
<feature type="region of interest" description="Disordered" evidence="1">
    <location>
        <begin position="1"/>
        <end position="41"/>
    </location>
</feature>
<name>W2HMN7_PHYNI</name>
<dbReference type="Proteomes" id="UP000053236">
    <property type="component" value="Unassembled WGS sequence"/>
</dbReference>
<reference evidence="2" key="1">
    <citation type="submission" date="2013-11" db="EMBL/GenBank/DDBJ databases">
        <title>The Genome Sequence of Phytophthora parasitica CJ02B3.</title>
        <authorList>
            <consortium name="The Broad Institute Genomics Platform"/>
            <person name="Russ C."/>
            <person name="Tyler B."/>
            <person name="Panabieres F."/>
            <person name="Shan W."/>
            <person name="Tripathy S."/>
            <person name="Grunwald N."/>
            <person name="Machado M."/>
            <person name="Johnson C.S."/>
            <person name="Arredondo F."/>
            <person name="Hong C."/>
            <person name="Coffey M."/>
            <person name="Young S.K."/>
            <person name="Zeng Q."/>
            <person name="Gargeya S."/>
            <person name="Fitzgerald M."/>
            <person name="Abouelleil A."/>
            <person name="Alvarado L."/>
            <person name="Chapman S.B."/>
            <person name="Gainer-Dewar J."/>
            <person name="Goldberg J."/>
            <person name="Griggs A."/>
            <person name="Gujja S."/>
            <person name="Hansen M."/>
            <person name="Howarth C."/>
            <person name="Imamovic A."/>
            <person name="Ireland A."/>
            <person name="Larimer J."/>
            <person name="McCowan C."/>
            <person name="Murphy C."/>
            <person name="Pearson M."/>
            <person name="Poon T.W."/>
            <person name="Priest M."/>
            <person name="Roberts A."/>
            <person name="Saif S."/>
            <person name="Shea T."/>
            <person name="Sykes S."/>
            <person name="Wortman J."/>
            <person name="Nusbaum C."/>
            <person name="Birren B."/>
        </authorList>
    </citation>
    <scope>NUCLEOTIDE SEQUENCE [LARGE SCALE GENOMIC DNA]</scope>
    <source>
        <strain evidence="2">CJ02B3</strain>
    </source>
</reference>
<dbReference type="EMBL" id="KI684058">
    <property type="protein sequence ID" value="ETK96498.1"/>
    <property type="molecule type" value="Genomic_DNA"/>
</dbReference>
<evidence type="ECO:0000313" key="2">
    <source>
        <dbReference type="EMBL" id="ETK96498.1"/>
    </source>
</evidence>
<feature type="compositionally biased region" description="Polar residues" evidence="1">
    <location>
        <begin position="30"/>
        <end position="41"/>
    </location>
</feature>